<dbReference type="GO" id="GO:0000287">
    <property type="term" value="F:magnesium ion binding"/>
    <property type="evidence" value="ECO:0007669"/>
    <property type="project" value="InterPro"/>
</dbReference>
<evidence type="ECO:0000256" key="6">
    <source>
        <dbReference type="SAM" id="MobiDB-lite"/>
    </source>
</evidence>
<gene>
    <name evidence="8" type="ORF">ZIOFF_039202</name>
</gene>
<accession>A0A8J5G433</accession>
<name>A0A8J5G433_ZINOF</name>
<sequence length="1880" mass="215185">MLTGRVCCHKPVVNTKSVPHVPFAGNWWTKKVVPMMNLGTGGCAYCHYGTETAEPYELYVAPTPGYIDDREYLEYTPIPLKQKQTIDEIFNEYQHFHQESEWLRRRAMTPEDDTMEIAISDTRRILRISNDYRPWIPTEKDLLILNQMEEAWKQLSCNPNTAASHHLAGLPYHLLEQYEELAQSSKNRILHSEEHQKRAHMEDIEWTAARNVINSIRVLELICRVKENDFKLRSAQKQGLYFKDVIPAVTNAQVELLEAFLRMQSTLQRIKDVQLRLSMQERASIVPAEVLYHSRRDDVHHRVYVHRSEEAILVTTNQVDRSLIQPESFMQLQRSGMRFIHMGVIQVRIQILHRQEEGTLLLIIFRDNRWQGDQAIFATMVVDLTQGSQLVYVIPETMLTISDFYRNIQISILARGYEGWQNSEANILVTRGMVGRLSNTPNVGFAHEIQNVVDYLITHGVRALPGRRYNTRELLGQNWIINQSSINIPMQPMEVSTRNLLDGRISIQFDNYQAAIAASQPYYNQQDEEIPSDKEEVHHQIIVVLLENPEEMLMVKRISNSAILPKRQTEGSAGYDLAINRGLSVPKKDKSLLTTGFCIQIPRGTYARIAPRSSAALQGLIIMGGVVDEDYRGEVKIIAYNLTNKHIYLQKHECIAQLILERIATPEVMEVTHLETTARGVQGFGWTTNLAYPSEAPLPKYVHRNKHIRNVQGVHIAMMEQKQQSHMNSMWPLHQDILTTGNILSPWIPTEKDLLILNQMEEAWKQLSCKPNTAASHHLASLPYHLMEQYEELAQSSKNRILHSEEHQKRAHMEDIEWTAARNVINSIRERASIVPAEVLYHSRRDDAHHRVYVHHSEEAILVTTNQVDRSLIQPESFMQLQRSGLRFIHMGVIQVKIQILHRQEEGTLLLIIFRDNRWQGDQAIFATMEVDLTQGSQLVYVIPDTMLTISYFYINIQISILARGYEGWQNIEANILVTRGMVGRLSNTPNVGFAYEIQNVVDYLITHGVRALPGRRYNTRELLGQNWIINQSNINIPMQPMEVSTRNPLDGRISIQFDNYRAAIAASQPYYNQQDEEIPSDKEEVHHQIIAVLLENPEEILMVKRISNSAILPKRQTEGSAGYDLAINREQFDPKKNKTLLTTGICIQIPRGTYARIAPRSSATLQGLIIMGGVVDEDFRGEVKIIAYNLTNKHIYLQKHECIAQLILEKIATPEVMEVTHLETTARVVQGFGWTTNLAYPSEAPLPRPIDPYGEGSSHPESDGRSLEATQLQAKYSSIPSPCGPYHVLEQYEELAQSSKNRILHSEEHQKRAHMEDIEWTAARNVINSIRELELICRVKENDFKLRSAQKQGLYFKDVIPAVTNAQVELLEAFLRMQSTLQRIKDEPTIKGSMCYINTPATNSYKEALQATESLEAPSLGFCRPSEYKGAISSSIATIKQANTQIQLLVTILEKIETLEERLKRIEVVIQKSGTPLLPEEVIHNLTEKIKSLKITEKPKEQKGQLRVFIDPFTLFSEAKSKEKKGYEGWQNSEANILVTRGMVGRLSNTPNVGFAYEIQNVVDYLITHRVRALPGRRYNTRELLGQNWIINQSNINIPMQPMEVSTRNLLDGRISIQFDNYQAAIVAGQPHYNQQDEEIPSDEEEVHHQIIVVLLENPEEILMVKRINNSAILPKGQTEGSAGYDLAINREQFVPKKDKSRLTTGICIQIPRGTHARTAPRSSAALRGLIIMGGVVDKDYRGEVKIIAYNLTNKHIYLQKHECIAQLILERIATPEVMEVTHLETTARGVQGFGWTTNLAYPSEAPLPKPYELYVAPTPGYIDDQEYIEYTPIPQKQKQIIDEIFNEYQHFHQESEWLRRRAMTPEDDPMEIAISDTR</sequence>
<evidence type="ECO:0000256" key="4">
    <source>
        <dbReference type="ARBA" id="ARBA00022801"/>
    </source>
</evidence>
<dbReference type="NCBIfam" id="TIGR00576">
    <property type="entry name" value="dut"/>
    <property type="match status" value="3"/>
</dbReference>
<feature type="domain" description="dUTPase-like" evidence="7">
    <location>
        <begin position="562"/>
        <end position="687"/>
    </location>
</feature>
<dbReference type="GO" id="GO:0006226">
    <property type="term" value="P:dUMP biosynthetic process"/>
    <property type="evidence" value="ECO:0007669"/>
    <property type="project" value="UniProtKB-UniPathway"/>
</dbReference>
<reference evidence="8 9" key="1">
    <citation type="submission" date="2020-08" db="EMBL/GenBank/DDBJ databases">
        <title>Plant Genome Project.</title>
        <authorList>
            <person name="Zhang R.-G."/>
        </authorList>
    </citation>
    <scope>NUCLEOTIDE SEQUENCE [LARGE SCALE GENOMIC DNA]</scope>
    <source>
        <tissue evidence="8">Rhizome</tissue>
    </source>
</reference>
<dbReference type="SUPFAM" id="SSF51283">
    <property type="entry name" value="dUTPase-like"/>
    <property type="match status" value="3"/>
</dbReference>
<feature type="domain" description="dUTPase-like" evidence="7">
    <location>
        <begin position="1111"/>
        <end position="1236"/>
    </location>
</feature>
<dbReference type="GO" id="GO:0004170">
    <property type="term" value="F:dUTP diphosphatase activity"/>
    <property type="evidence" value="ECO:0007669"/>
    <property type="project" value="UniProtKB-EC"/>
</dbReference>
<dbReference type="GO" id="GO:0046081">
    <property type="term" value="P:dUTP catabolic process"/>
    <property type="evidence" value="ECO:0007669"/>
    <property type="project" value="InterPro"/>
</dbReference>
<evidence type="ECO:0000259" key="7">
    <source>
        <dbReference type="Pfam" id="PF00692"/>
    </source>
</evidence>
<proteinExistence type="inferred from homology"/>
<evidence type="ECO:0000313" key="9">
    <source>
        <dbReference type="Proteomes" id="UP000734854"/>
    </source>
</evidence>
<dbReference type="CDD" id="cd07557">
    <property type="entry name" value="trimeric_dUTPase"/>
    <property type="match status" value="3"/>
</dbReference>
<evidence type="ECO:0000256" key="2">
    <source>
        <dbReference type="ARBA" id="ARBA00006581"/>
    </source>
</evidence>
<dbReference type="UniPathway" id="UPA00610">
    <property type="reaction ID" value="UER00666"/>
</dbReference>
<dbReference type="InterPro" id="IPR008181">
    <property type="entry name" value="dUTPase"/>
</dbReference>
<dbReference type="EC" id="3.6.1.23" evidence="3"/>
<dbReference type="Gene3D" id="2.70.40.10">
    <property type="match status" value="3"/>
</dbReference>
<protein>
    <recommendedName>
        <fullName evidence="3">dUTP diphosphatase</fullName>
        <ecNumber evidence="3">3.6.1.23</ecNumber>
    </recommendedName>
</protein>
<evidence type="ECO:0000256" key="1">
    <source>
        <dbReference type="ARBA" id="ARBA00005142"/>
    </source>
</evidence>
<evidence type="ECO:0000313" key="8">
    <source>
        <dbReference type="EMBL" id="KAG6499416.1"/>
    </source>
</evidence>
<dbReference type="EMBL" id="JACMSC010000011">
    <property type="protein sequence ID" value="KAG6499416.1"/>
    <property type="molecule type" value="Genomic_DNA"/>
</dbReference>
<dbReference type="Pfam" id="PF00692">
    <property type="entry name" value="dUTPase"/>
    <property type="match status" value="3"/>
</dbReference>
<comment type="similarity">
    <text evidence="2">Belongs to the dUTPase family.</text>
</comment>
<dbReference type="InterPro" id="IPR029054">
    <property type="entry name" value="dUTPase-like"/>
</dbReference>
<feature type="domain" description="dUTPase-like" evidence="7">
    <location>
        <begin position="1673"/>
        <end position="1798"/>
    </location>
</feature>
<comment type="pathway">
    <text evidence="1">Pyrimidine metabolism; dUMP biosynthesis; dUMP from dCTP (dUTP route): step 2/2.</text>
</comment>
<organism evidence="8 9">
    <name type="scientific">Zingiber officinale</name>
    <name type="common">Ginger</name>
    <name type="synonym">Amomum zingiber</name>
    <dbReference type="NCBI Taxonomy" id="94328"/>
    <lineage>
        <taxon>Eukaryota</taxon>
        <taxon>Viridiplantae</taxon>
        <taxon>Streptophyta</taxon>
        <taxon>Embryophyta</taxon>
        <taxon>Tracheophyta</taxon>
        <taxon>Spermatophyta</taxon>
        <taxon>Magnoliopsida</taxon>
        <taxon>Liliopsida</taxon>
        <taxon>Zingiberales</taxon>
        <taxon>Zingiberaceae</taxon>
        <taxon>Zingiber</taxon>
    </lineage>
</organism>
<dbReference type="PANTHER" id="PTHR11241:SF0">
    <property type="entry name" value="DEOXYURIDINE 5'-TRIPHOSPHATE NUCLEOTIDOHYDROLASE"/>
    <property type="match status" value="1"/>
</dbReference>
<dbReference type="InterPro" id="IPR033704">
    <property type="entry name" value="dUTPase_trimeric"/>
</dbReference>
<keyword evidence="4" id="KW-0378">Hydrolase</keyword>
<evidence type="ECO:0000256" key="5">
    <source>
        <dbReference type="ARBA" id="ARBA00023080"/>
    </source>
</evidence>
<keyword evidence="9" id="KW-1185">Reference proteome</keyword>
<keyword evidence="5" id="KW-0546">Nucleotide metabolism</keyword>
<comment type="caution">
    <text evidence="8">The sequence shown here is derived from an EMBL/GenBank/DDBJ whole genome shotgun (WGS) entry which is preliminary data.</text>
</comment>
<dbReference type="Proteomes" id="UP000734854">
    <property type="component" value="Unassembled WGS sequence"/>
</dbReference>
<dbReference type="InterPro" id="IPR036157">
    <property type="entry name" value="dUTPase-like_sf"/>
</dbReference>
<dbReference type="PANTHER" id="PTHR11241">
    <property type="entry name" value="DEOXYURIDINE 5'-TRIPHOSPHATE NUCLEOTIDOHYDROLASE"/>
    <property type="match status" value="1"/>
</dbReference>
<feature type="region of interest" description="Disordered" evidence="6">
    <location>
        <begin position="1246"/>
        <end position="1270"/>
    </location>
</feature>
<evidence type="ECO:0000256" key="3">
    <source>
        <dbReference type="ARBA" id="ARBA00012379"/>
    </source>
</evidence>